<evidence type="ECO:0000256" key="1">
    <source>
        <dbReference type="SAM" id="Phobius"/>
    </source>
</evidence>
<feature type="transmembrane region" description="Helical" evidence="1">
    <location>
        <begin position="21"/>
        <end position="38"/>
    </location>
</feature>
<gene>
    <name evidence="2" type="ORF">A2960_06415</name>
</gene>
<name>A0A1F6ARU8_9BACT</name>
<protein>
    <submittedName>
        <fullName evidence="2">Uncharacterized protein</fullName>
    </submittedName>
</protein>
<keyword evidence="1" id="KW-1133">Transmembrane helix</keyword>
<reference evidence="2 3" key="1">
    <citation type="journal article" date="2016" name="Nat. Commun.">
        <title>Thousands of microbial genomes shed light on interconnected biogeochemical processes in an aquifer system.</title>
        <authorList>
            <person name="Anantharaman K."/>
            <person name="Brown C.T."/>
            <person name="Hug L.A."/>
            <person name="Sharon I."/>
            <person name="Castelle C.J."/>
            <person name="Probst A.J."/>
            <person name="Thomas B.C."/>
            <person name="Singh A."/>
            <person name="Wilkins M.J."/>
            <person name="Karaoz U."/>
            <person name="Brodie E.L."/>
            <person name="Williams K.H."/>
            <person name="Hubbard S.S."/>
            <person name="Banfield J.F."/>
        </authorList>
    </citation>
    <scope>NUCLEOTIDE SEQUENCE [LARGE SCALE GENOMIC DNA]</scope>
</reference>
<keyword evidence="1" id="KW-0812">Transmembrane</keyword>
<dbReference type="EMBL" id="MFJR01000002">
    <property type="protein sequence ID" value="OGG27405.1"/>
    <property type="molecule type" value="Genomic_DNA"/>
</dbReference>
<evidence type="ECO:0000313" key="2">
    <source>
        <dbReference type="EMBL" id="OGG27405.1"/>
    </source>
</evidence>
<dbReference type="Proteomes" id="UP000176609">
    <property type="component" value="Unassembled WGS sequence"/>
</dbReference>
<dbReference type="AlphaFoldDB" id="A0A1F6ARU8"/>
<proteinExistence type="predicted"/>
<accession>A0A1F6ARU8</accession>
<organism evidence="2 3">
    <name type="scientific">Candidatus Gottesmanbacteria bacterium RIFCSPLOWO2_01_FULL_39_12b</name>
    <dbReference type="NCBI Taxonomy" id="1798388"/>
    <lineage>
        <taxon>Bacteria</taxon>
        <taxon>Candidatus Gottesmaniibacteriota</taxon>
    </lineage>
</organism>
<sequence length="300" mass="32898">MAHPLEANIGERRRFLPPRDILLWGGEFIGVGAALWAARELGLGQTYVDLMQSLAHAGMVAESLNHLRETIQNPEMLKPAAMGIGFVAGVVTDVIYSGETLVLLNGRIRLTGTGEYRLIDGVRERDEECVDARIERSQQHAVEPGAGQMGGAFIMNNALALGIHNLTGKGLIQDFLTGYFVGRTLPTALVTAGKTTYSALRTAVESHITGLGPVRENKLPHDHGCGWSGTENVLKHWLKFSEGLHEQKVKILDAWNRVDAFVNTAVWEPLLNVFEFPLSAGTYIISPNFDTVFIHELPHT</sequence>
<keyword evidence="1" id="KW-0472">Membrane</keyword>
<comment type="caution">
    <text evidence="2">The sequence shown here is derived from an EMBL/GenBank/DDBJ whole genome shotgun (WGS) entry which is preliminary data.</text>
</comment>
<evidence type="ECO:0000313" key="3">
    <source>
        <dbReference type="Proteomes" id="UP000176609"/>
    </source>
</evidence>